<organism evidence="3 4">
    <name type="scientific">Drosophila lebanonensis</name>
    <name type="common">Fruit fly</name>
    <name type="synonym">Scaptodrosophila lebanonensis</name>
    <dbReference type="NCBI Taxonomy" id="7225"/>
    <lineage>
        <taxon>Eukaryota</taxon>
        <taxon>Metazoa</taxon>
        <taxon>Ecdysozoa</taxon>
        <taxon>Arthropoda</taxon>
        <taxon>Hexapoda</taxon>
        <taxon>Insecta</taxon>
        <taxon>Pterygota</taxon>
        <taxon>Neoptera</taxon>
        <taxon>Endopterygota</taxon>
        <taxon>Diptera</taxon>
        <taxon>Brachycera</taxon>
        <taxon>Muscomorpha</taxon>
        <taxon>Ephydroidea</taxon>
        <taxon>Drosophilidae</taxon>
        <taxon>Scaptodrosophila</taxon>
    </lineage>
</organism>
<dbReference type="Pfam" id="PF22589">
    <property type="entry name" value="SPMIP1"/>
    <property type="match status" value="1"/>
</dbReference>
<dbReference type="OrthoDB" id="410807at2759"/>
<protein>
    <submittedName>
        <fullName evidence="4">Uncharacterized protein LOC115634233</fullName>
    </submittedName>
</protein>
<evidence type="ECO:0000313" key="4">
    <source>
        <dbReference type="RefSeq" id="XP_030387685.1"/>
    </source>
</evidence>
<keyword evidence="3" id="KW-1185">Reference proteome</keyword>
<feature type="region of interest" description="Disordered" evidence="1">
    <location>
        <begin position="1"/>
        <end position="46"/>
    </location>
</feature>
<dbReference type="RefSeq" id="XP_030387685.1">
    <property type="nucleotide sequence ID" value="XM_030531825.1"/>
</dbReference>
<dbReference type="GeneID" id="115634233"/>
<evidence type="ECO:0000256" key="1">
    <source>
        <dbReference type="SAM" id="MobiDB-lite"/>
    </source>
</evidence>
<accession>A0A6J2UHS2</accession>
<dbReference type="InterPro" id="IPR054323">
    <property type="entry name" value="SPMIP1_C"/>
</dbReference>
<dbReference type="PANTHER" id="PTHR35826:SF1">
    <property type="entry name" value="PROTEIN ATP6V1FNB-LIKE"/>
    <property type="match status" value="1"/>
</dbReference>
<feature type="compositionally biased region" description="Polar residues" evidence="1">
    <location>
        <begin position="21"/>
        <end position="32"/>
    </location>
</feature>
<reference evidence="4" key="1">
    <citation type="submission" date="2025-08" db="UniProtKB">
        <authorList>
            <consortium name="RefSeq"/>
        </authorList>
    </citation>
    <scope>IDENTIFICATION</scope>
    <source>
        <strain evidence="4">11010-0011.00</strain>
        <tissue evidence="4">Whole body</tissue>
    </source>
</reference>
<proteinExistence type="predicted"/>
<evidence type="ECO:0000259" key="2">
    <source>
        <dbReference type="Pfam" id="PF22589"/>
    </source>
</evidence>
<name>A0A6J2UHS2_DROLE</name>
<dbReference type="Proteomes" id="UP000504634">
    <property type="component" value="Unplaced"/>
</dbReference>
<sequence>MTAALRRSTEERPGAHISRILSATRTQHQIAPNSAPIAAAKKSPRNKVLPEVKRDTLVNSSAASKSKSHMRSKAAAVVATKSVSTTTATSKPVPKWNCVSSYQRRSRSRRAAASCAFDYDLSQVEQRNFGHCHHAMKSVPDAELQLLRSGQRATYLETRYERCPELKYHYPEATSWRYGWFHNQCRGDASKLTPNHCITSIM</sequence>
<feature type="domain" description="Sperm microtubule inner protein 1 C-terminal" evidence="2">
    <location>
        <begin position="123"/>
        <end position="190"/>
    </location>
</feature>
<dbReference type="PANTHER" id="PTHR35826">
    <property type="entry name" value="PROTEIN ATP6V1FNB-LIKE"/>
    <property type="match status" value="1"/>
</dbReference>
<dbReference type="AlphaFoldDB" id="A0A6J2UHS2"/>
<evidence type="ECO:0000313" key="3">
    <source>
        <dbReference type="Proteomes" id="UP000504634"/>
    </source>
</evidence>
<gene>
    <name evidence="4" type="primary">LOC115634233</name>
</gene>